<dbReference type="RefSeq" id="WP_157471207.1">
    <property type="nucleotide sequence ID" value="NZ_JXMS01000009.1"/>
</dbReference>
<evidence type="ECO:0000313" key="2">
    <source>
        <dbReference type="Proteomes" id="UP000091979"/>
    </source>
</evidence>
<dbReference type="InterPro" id="IPR059232">
    <property type="entry name" value="Porin_put"/>
</dbReference>
<dbReference type="STRING" id="1560234.SP90_06490"/>
<name>A0A1B7XEL6_9BACT</name>
<proteinExistence type="predicted"/>
<dbReference type="AlphaFoldDB" id="A0A1B7XEL6"/>
<dbReference type="PATRIC" id="fig|1560234.3.peg.3270"/>
<reference evidence="1 2" key="1">
    <citation type="submission" date="2015-01" db="EMBL/GenBank/DDBJ databases">
        <title>Desulfovibrio sp. JC271 draft genome sequence.</title>
        <authorList>
            <person name="Shivani Y."/>
            <person name="Subhash Y."/>
            <person name="Sasikala C."/>
            <person name="Ramana C.V."/>
        </authorList>
    </citation>
    <scope>NUCLEOTIDE SEQUENCE [LARGE SCALE GENOMIC DNA]</scope>
    <source>
        <strain evidence="1 2">JC271</strain>
    </source>
</reference>
<dbReference type="NCBIfam" id="NF033939">
    <property type="entry name" value="DESULF_POR1"/>
    <property type="match status" value="1"/>
</dbReference>
<evidence type="ECO:0008006" key="3">
    <source>
        <dbReference type="Google" id="ProtNLM"/>
    </source>
</evidence>
<keyword evidence="2" id="KW-1185">Reference proteome</keyword>
<sequence length="473" mass="52878">MRETYYALTMAFILAFLSFSIPCAAFEVRPSGTLQVFTQWSTGSTLGFESPYSEQEVNNNFRGAQYFQLQFDVNPDDAVSATGLFEVDTYWGVDDGDEYGYGEFTGGQIGSQGVNVQTSQLFVHVQPEDSEFRGRAGLISVHMPNQIGGSIILDDTVAAIALAYKFTDVFSGSIVWGRPYDRPNETVSNRTMDIYSLAVKCAAGSQISTPYVLYSNFGKNVSGDPLGSAWIDGSNIGIWNGFSDFSGDPWAFWTGFSGKYHLPCDFVFKSDLMWGTLYGGNDPASREGAVLLGELDWRFRHYTLGILGWWGSGDNANSYENGAGRMPFVSNQWGLTDFGYYRTAITTESTLILQDATGRWTLGLLVDDLSLINFFTSSIKLLYMRGTNSPSIVKNNRFSTELLQGGYRNNWGTYLTTKDWLIELDTESTLKLDERLNLIIRLGYIHIEVDPEVWGTSDTRDAYRAIFLLDYEF</sequence>
<accession>A0A1B7XEL6</accession>
<comment type="caution">
    <text evidence="1">The sequence shown here is derived from an EMBL/GenBank/DDBJ whole genome shotgun (WGS) entry which is preliminary data.</text>
</comment>
<evidence type="ECO:0000313" key="1">
    <source>
        <dbReference type="EMBL" id="OBQ52624.1"/>
    </source>
</evidence>
<protein>
    <recommendedName>
        <fullName evidence="3">Alginate export domain-containing protein</fullName>
    </recommendedName>
</protein>
<dbReference type="EMBL" id="JXMS01000009">
    <property type="protein sequence ID" value="OBQ52624.1"/>
    <property type="molecule type" value="Genomic_DNA"/>
</dbReference>
<dbReference type="Proteomes" id="UP000091979">
    <property type="component" value="Unassembled WGS sequence"/>
</dbReference>
<organism evidence="1 2">
    <name type="scientific">Halodesulfovibrio spirochaetisodalis</name>
    <dbReference type="NCBI Taxonomy" id="1560234"/>
    <lineage>
        <taxon>Bacteria</taxon>
        <taxon>Pseudomonadati</taxon>
        <taxon>Thermodesulfobacteriota</taxon>
        <taxon>Desulfovibrionia</taxon>
        <taxon>Desulfovibrionales</taxon>
        <taxon>Desulfovibrionaceae</taxon>
        <taxon>Halodesulfovibrio</taxon>
    </lineage>
</organism>
<dbReference type="OrthoDB" id="5464498at2"/>
<gene>
    <name evidence="1" type="ORF">SP90_06490</name>
</gene>